<dbReference type="InterPro" id="IPR037171">
    <property type="entry name" value="NagB/RpiA_transferase-like"/>
</dbReference>
<dbReference type="SUPFAM" id="SSF100950">
    <property type="entry name" value="NagB/RpiA/CoA transferase-like"/>
    <property type="match status" value="1"/>
</dbReference>
<dbReference type="InterPro" id="IPR011559">
    <property type="entry name" value="Initiation_fac_2B_a/b/d"/>
</dbReference>
<feature type="binding site" evidence="3">
    <location>
        <position position="187"/>
    </location>
    <ligand>
        <name>substrate</name>
    </ligand>
</feature>
<name>A0A8J7GBM9_9ACTN</name>
<dbReference type="PANTHER" id="PTHR43475:SF1">
    <property type="entry name" value="METHYLTHIORIBOSE-1-PHOSPHATE ISOMERASE"/>
    <property type="match status" value="1"/>
</dbReference>
<dbReference type="Pfam" id="PF01008">
    <property type="entry name" value="IF-2B"/>
    <property type="match status" value="1"/>
</dbReference>
<dbReference type="FunFam" id="3.40.50.10470:FF:000006">
    <property type="entry name" value="Methylthioribose-1-phosphate isomerase"/>
    <property type="match status" value="1"/>
</dbReference>
<dbReference type="HAMAP" id="MF_01678">
    <property type="entry name" value="Salvage_MtnA"/>
    <property type="match status" value="1"/>
</dbReference>
<dbReference type="GO" id="GO:0019509">
    <property type="term" value="P:L-methionine salvage from methylthioadenosine"/>
    <property type="evidence" value="ECO:0007669"/>
    <property type="project" value="UniProtKB-UniRule"/>
</dbReference>
<dbReference type="Gene3D" id="1.20.120.420">
    <property type="entry name" value="translation initiation factor eif-2b, domain 1"/>
    <property type="match status" value="1"/>
</dbReference>
<dbReference type="InterPro" id="IPR042529">
    <property type="entry name" value="IF_2B-like_C"/>
</dbReference>
<dbReference type="Gene3D" id="3.40.50.10470">
    <property type="entry name" value="Translation initiation factor eif-2b, domain 2"/>
    <property type="match status" value="1"/>
</dbReference>
<dbReference type="EC" id="5.3.1.23" evidence="3"/>
<comment type="function">
    <text evidence="3">Catalyzes the interconversion of methylthioribose-1-phosphate (MTR-1-P) into methylthioribulose-1-phosphate (MTRu-1-P).</text>
</comment>
<feature type="binding site" evidence="3">
    <location>
        <position position="83"/>
    </location>
    <ligand>
        <name>substrate</name>
    </ligand>
</feature>
<dbReference type="InterPro" id="IPR000649">
    <property type="entry name" value="IF-2B-related"/>
</dbReference>
<reference evidence="4" key="1">
    <citation type="submission" date="2020-11" db="EMBL/GenBank/DDBJ databases">
        <title>Sequencing the genomes of 1000 actinobacteria strains.</title>
        <authorList>
            <person name="Klenk H.-P."/>
        </authorList>
    </citation>
    <scope>NUCLEOTIDE SEQUENCE</scope>
    <source>
        <strain evidence="4">DSM 45356</strain>
    </source>
</reference>
<comment type="pathway">
    <text evidence="3">Amino-acid biosynthesis; L-methionine biosynthesis via salvage pathway; L-methionine from S-methyl-5-thio-alpha-D-ribose 1-phosphate: step 1/6.</text>
</comment>
<sequence>MDRTLDWNDGAIVAIDQCALPAEYRMIRLDTVDALIAALQRLAIRGAPAIGVAGGLGVALAAFAHPGDAAAVRADAARLAAARPTAVNLDWGVRRALARLPEGPDAVLAEALVMVDEDERVNRAAGKRTADLLAERYGDRPLRLLTHCNAGALATVAWGTALGAVRELAAAGRVESVLATETRPLRQGARLTVWELAAEGIPHMLCVDSAGPAAIGAGLIDAVIVGADRVAANGDVANKVGTYALACAAARSGVPFLVVAPESTIDAATPTGAQIVIEQRDAAEVTDWAGELATVPGTRVYNPAFDVTPAELVTAVVTELRLYP</sequence>
<feature type="binding site" evidence="3">
    <location>
        <begin position="238"/>
        <end position="239"/>
    </location>
    <ligand>
        <name>substrate</name>
    </ligand>
</feature>
<organism evidence="4 5">
    <name type="scientific">Longispora fulva</name>
    <dbReference type="NCBI Taxonomy" id="619741"/>
    <lineage>
        <taxon>Bacteria</taxon>
        <taxon>Bacillati</taxon>
        <taxon>Actinomycetota</taxon>
        <taxon>Actinomycetes</taxon>
        <taxon>Micromonosporales</taxon>
        <taxon>Micromonosporaceae</taxon>
        <taxon>Longispora</taxon>
    </lineage>
</organism>
<evidence type="ECO:0000256" key="2">
    <source>
        <dbReference type="ARBA" id="ARBA00052401"/>
    </source>
</evidence>
<feature type="active site" description="Proton donor" evidence="3">
    <location>
        <position position="228"/>
    </location>
</feature>
<dbReference type="InterPro" id="IPR005251">
    <property type="entry name" value="IF-M1Pi"/>
</dbReference>
<dbReference type="EMBL" id="JADOUF010000001">
    <property type="protein sequence ID" value="MBG6135519.1"/>
    <property type="molecule type" value="Genomic_DNA"/>
</dbReference>
<dbReference type="GO" id="GO:0046523">
    <property type="term" value="F:S-methyl-5-thioribose-1-phosphate isomerase activity"/>
    <property type="evidence" value="ECO:0007669"/>
    <property type="project" value="UniProtKB-UniRule"/>
</dbReference>
<keyword evidence="3" id="KW-0028">Amino-acid biosynthesis</keyword>
<dbReference type="UniPathway" id="UPA00904">
    <property type="reaction ID" value="UER00874"/>
</dbReference>
<evidence type="ECO:0000313" key="5">
    <source>
        <dbReference type="Proteomes" id="UP000622552"/>
    </source>
</evidence>
<evidence type="ECO:0000313" key="4">
    <source>
        <dbReference type="EMBL" id="MBG6135519.1"/>
    </source>
</evidence>
<gene>
    <name evidence="3" type="primary">mtnA</name>
    <name evidence="4" type="ORF">IW245_001713</name>
</gene>
<dbReference type="InterPro" id="IPR027363">
    <property type="entry name" value="M1Pi_N"/>
</dbReference>
<keyword evidence="3" id="KW-0486">Methionine biosynthesis</keyword>
<dbReference type="NCBIfam" id="TIGR00524">
    <property type="entry name" value="eIF-2B_rel"/>
    <property type="match status" value="1"/>
</dbReference>
<evidence type="ECO:0000256" key="1">
    <source>
        <dbReference type="ARBA" id="ARBA00023235"/>
    </source>
</evidence>
<comment type="catalytic activity">
    <reaction evidence="2 3">
        <text>5-(methylsulfanyl)-alpha-D-ribose 1-phosphate = 5-(methylsulfanyl)-D-ribulose 1-phosphate</text>
        <dbReference type="Rhea" id="RHEA:19989"/>
        <dbReference type="ChEBI" id="CHEBI:58533"/>
        <dbReference type="ChEBI" id="CHEBI:58548"/>
        <dbReference type="EC" id="5.3.1.23"/>
    </reaction>
</comment>
<feature type="binding site" evidence="3">
    <location>
        <begin position="45"/>
        <end position="47"/>
    </location>
    <ligand>
        <name>substrate</name>
    </ligand>
</feature>
<keyword evidence="5" id="KW-1185">Reference proteome</keyword>
<accession>A0A8J7GBM9</accession>
<dbReference type="Proteomes" id="UP000622552">
    <property type="component" value="Unassembled WGS sequence"/>
</dbReference>
<dbReference type="NCBIfam" id="NF004326">
    <property type="entry name" value="PRK05720.1"/>
    <property type="match status" value="1"/>
</dbReference>
<proteinExistence type="inferred from homology"/>
<evidence type="ECO:0000256" key="3">
    <source>
        <dbReference type="HAMAP-Rule" id="MF_01678"/>
    </source>
</evidence>
<dbReference type="PANTHER" id="PTHR43475">
    <property type="entry name" value="METHYLTHIORIBOSE-1-PHOSPHATE ISOMERASE"/>
    <property type="match status" value="1"/>
</dbReference>
<feature type="site" description="Transition state stabilizer" evidence="3">
    <location>
        <position position="148"/>
    </location>
</feature>
<dbReference type="AlphaFoldDB" id="A0A8J7GBM9"/>
<keyword evidence="1 3" id="KW-0413">Isomerase</keyword>
<dbReference type="RefSeq" id="WP_197002617.1">
    <property type="nucleotide sequence ID" value="NZ_BONS01000002.1"/>
</dbReference>
<dbReference type="NCBIfam" id="TIGR00512">
    <property type="entry name" value="salvage_mtnA"/>
    <property type="match status" value="1"/>
</dbReference>
<comment type="caution">
    <text evidence="4">The sequence shown here is derived from an EMBL/GenBank/DDBJ whole genome shotgun (WGS) entry which is preliminary data.</text>
</comment>
<protein>
    <recommendedName>
        <fullName evidence="3">Methylthioribose-1-phosphate isomerase</fullName>
        <shortName evidence="3">M1Pi</shortName>
        <shortName evidence="3">MTR-1-P isomerase</shortName>
        <ecNumber evidence="3">5.3.1.23</ecNumber>
    </recommendedName>
    <alternativeName>
        <fullName evidence="3">S-methyl-5-thioribose-1-phosphate isomerase</fullName>
    </alternativeName>
</protein>
<comment type="similarity">
    <text evidence="3">Belongs to the EIF-2B alpha/beta/delta subunits family. MtnA subfamily.</text>
</comment>